<proteinExistence type="predicted"/>
<evidence type="ECO:0000313" key="6">
    <source>
        <dbReference type="EMBL" id="CDH47411.1"/>
    </source>
</evidence>
<dbReference type="InterPro" id="IPR050695">
    <property type="entry name" value="N-acetylmuramoyl_amidase_3"/>
</dbReference>
<comment type="catalytic activity">
    <reaction evidence="1">
        <text>Hydrolyzes the link between N-acetylmuramoyl residues and L-amino acid residues in certain cell-wall glycopeptides.</text>
        <dbReference type="EC" id="3.5.1.28"/>
    </reaction>
</comment>
<dbReference type="InterPro" id="IPR002508">
    <property type="entry name" value="MurNAc-LAA_cat"/>
</dbReference>
<sequence>MKPSLTSYFLAQWGLLLALSAMTPAWADTPMIALDVGHSWQKPGAISARGMQEFAFNRALTEVIAKTLRERGFRVKINGLDGTLDDLYSRPRLADSADFLLSIHHDSVQPQYLESWTVDGKTRRYSDRFSGFSLFVSRRNPRFAQSLVCASALGAALRAAGFTPSTHHAETIPGENRPFADRENGAHEFDDLVVLRAATPPAVLFEAGIIVNRADELRLQQPATQGRIAGALAEGLHRCIAVRP</sequence>
<dbReference type="SUPFAM" id="SSF53187">
    <property type="entry name" value="Zn-dependent exopeptidases"/>
    <property type="match status" value="1"/>
</dbReference>
<keyword evidence="4" id="KW-0732">Signal</keyword>
<protein>
    <recommendedName>
        <fullName evidence="2">N-acetylmuramoyl-L-alanine amidase</fullName>
        <ecNumber evidence="2">3.5.1.28</ecNumber>
    </recommendedName>
</protein>
<dbReference type="Gene3D" id="3.40.630.40">
    <property type="entry name" value="Zn-dependent exopeptidases"/>
    <property type="match status" value="1"/>
</dbReference>
<dbReference type="PANTHER" id="PTHR30404:SF0">
    <property type="entry name" value="N-ACETYLMURAMOYL-L-ALANINE AMIDASE AMIC"/>
    <property type="match status" value="1"/>
</dbReference>
<comment type="caution">
    <text evidence="6">The sequence shown here is derived from an EMBL/GenBank/DDBJ whole genome shotgun (WGS) entry which is preliminary data.</text>
</comment>
<keyword evidence="3 6" id="KW-0378">Hydrolase</keyword>
<dbReference type="EC" id="3.5.1.28" evidence="2"/>
<evidence type="ECO:0000256" key="2">
    <source>
        <dbReference type="ARBA" id="ARBA00011901"/>
    </source>
</evidence>
<evidence type="ECO:0000256" key="4">
    <source>
        <dbReference type="SAM" id="SignalP"/>
    </source>
</evidence>
<name>A0A7U7GFP5_9GAMM</name>
<dbReference type="CDD" id="cd02696">
    <property type="entry name" value="MurNAc-LAA"/>
    <property type="match status" value="1"/>
</dbReference>
<dbReference type="GO" id="GO:0030288">
    <property type="term" value="C:outer membrane-bounded periplasmic space"/>
    <property type="evidence" value="ECO:0007669"/>
    <property type="project" value="TreeGrafter"/>
</dbReference>
<accession>A0A7U7GFP5</accession>
<dbReference type="SMART" id="SM00646">
    <property type="entry name" value="Ami_3"/>
    <property type="match status" value="1"/>
</dbReference>
<evidence type="ECO:0000256" key="1">
    <source>
        <dbReference type="ARBA" id="ARBA00001561"/>
    </source>
</evidence>
<dbReference type="RefSeq" id="WP_051498125.1">
    <property type="nucleotide sequence ID" value="NZ_CBTK010000299.1"/>
</dbReference>
<evidence type="ECO:0000259" key="5">
    <source>
        <dbReference type="SMART" id="SM00646"/>
    </source>
</evidence>
<feature type="signal peptide" evidence="4">
    <location>
        <begin position="1"/>
        <end position="27"/>
    </location>
</feature>
<dbReference type="Proteomes" id="UP000019184">
    <property type="component" value="Unassembled WGS sequence"/>
</dbReference>
<dbReference type="PANTHER" id="PTHR30404">
    <property type="entry name" value="N-ACETYLMURAMOYL-L-ALANINE AMIDASE"/>
    <property type="match status" value="1"/>
</dbReference>
<keyword evidence="7" id="KW-1185">Reference proteome</keyword>
<organism evidence="6 7">
    <name type="scientific">Candidatus Contendobacter odensis Run_B_J11</name>
    <dbReference type="NCBI Taxonomy" id="1400861"/>
    <lineage>
        <taxon>Bacteria</taxon>
        <taxon>Pseudomonadati</taxon>
        <taxon>Pseudomonadota</taxon>
        <taxon>Gammaproteobacteria</taxon>
        <taxon>Candidatus Competibacteraceae</taxon>
        <taxon>Candidatus Contendibacter</taxon>
    </lineage>
</organism>
<dbReference type="GO" id="GO:0009253">
    <property type="term" value="P:peptidoglycan catabolic process"/>
    <property type="evidence" value="ECO:0007669"/>
    <property type="project" value="InterPro"/>
</dbReference>
<feature type="chain" id="PRO_5031075166" description="N-acetylmuramoyl-L-alanine amidase" evidence="4">
    <location>
        <begin position="28"/>
        <end position="244"/>
    </location>
</feature>
<gene>
    <name evidence="6" type="ORF">BN874_800004</name>
</gene>
<dbReference type="Pfam" id="PF01520">
    <property type="entry name" value="Amidase_3"/>
    <property type="match status" value="1"/>
</dbReference>
<evidence type="ECO:0000256" key="3">
    <source>
        <dbReference type="ARBA" id="ARBA00022801"/>
    </source>
</evidence>
<dbReference type="AlphaFoldDB" id="A0A7U7GFP5"/>
<dbReference type="EMBL" id="CBTK010000299">
    <property type="protein sequence ID" value="CDH47411.1"/>
    <property type="molecule type" value="Genomic_DNA"/>
</dbReference>
<dbReference type="OrthoDB" id="8525541at2"/>
<reference evidence="6 7" key="1">
    <citation type="journal article" date="2014" name="ISME J.">
        <title>Candidatus Competibacter-lineage genomes retrieved from metagenomes reveal functional metabolic diversity.</title>
        <authorList>
            <person name="McIlroy S.J."/>
            <person name="Albertsen M."/>
            <person name="Andresen E.K."/>
            <person name="Saunders A.M."/>
            <person name="Kristiansen R."/>
            <person name="Stokholm-Bjerregaard M."/>
            <person name="Nielsen K.L."/>
            <person name="Nielsen P.H."/>
        </authorList>
    </citation>
    <scope>NUCLEOTIDE SEQUENCE [LARGE SCALE GENOMIC DNA]</scope>
    <source>
        <strain evidence="6 7">Run_B_J11</strain>
    </source>
</reference>
<evidence type="ECO:0000313" key="7">
    <source>
        <dbReference type="Proteomes" id="UP000019184"/>
    </source>
</evidence>
<dbReference type="GO" id="GO:0008745">
    <property type="term" value="F:N-acetylmuramoyl-L-alanine amidase activity"/>
    <property type="evidence" value="ECO:0007669"/>
    <property type="project" value="UniProtKB-EC"/>
</dbReference>
<feature type="domain" description="MurNAc-LAA" evidence="5">
    <location>
        <begin position="94"/>
        <end position="237"/>
    </location>
</feature>